<feature type="signal peptide" evidence="10">
    <location>
        <begin position="1"/>
        <end position="22"/>
    </location>
</feature>
<dbReference type="Gene3D" id="3.30.30.30">
    <property type="match status" value="1"/>
</dbReference>
<feature type="chain" id="PRO_5040375394" description="Hypoxia up-regulated protein 1" evidence="10">
    <location>
        <begin position="23"/>
        <end position="959"/>
    </location>
</feature>
<keyword evidence="12" id="KW-1185">Reference proteome</keyword>
<dbReference type="AlphaFoldDB" id="A0A9P0H3Q8"/>
<dbReference type="GO" id="GO:0140662">
    <property type="term" value="F:ATP-dependent protein folding chaperone"/>
    <property type="evidence" value="ECO:0007669"/>
    <property type="project" value="InterPro"/>
</dbReference>
<feature type="region of interest" description="Disordered" evidence="9">
    <location>
        <begin position="872"/>
        <end position="959"/>
    </location>
</feature>
<dbReference type="GO" id="GO:0034663">
    <property type="term" value="C:endoplasmic reticulum chaperone complex"/>
    <property type="evidence" value="ECO:0007669"/>
    <property type="project" value="TreeGrafter"/>
</dbReference>
<keyword evidence="3 10" id="KW-0732">Signal</keyword>
<dbReference type="CDD" id="cd10230">
    <property type="entry name" value="ASKHA_NBD_HSP70_HYOU1"/>
    <property type="match status" value="1"/>
</dbReference>
<dbReference type="GO" id="GO:0005788">
    <property type="term" value="C:endoplasmic reticulum lumen"/>
    <property type="evidence" value="ECO:0007669"/>
    <property type="project" value="UniProtKB-SubCell"/>
</dbReference>
<proteinExistence type="inferred from homology"/>
<dbReference type="FunFam" id="3.90.640.10:FF:000012">
    <property type="entry name" value="Hypoxia up-regulated protein 1"/>
    <property type="match status" value="1"/>
</dbReference>
<dbReference type="PANTHER" id="PTHR45639:SF3">
    <property type="entry name" value="HYPOXIA UP-REGULATED PROTEIN 1"/>
    <property type="match status" value="1"/>
</dbReference>
<keyword evidence="7" id="KW-0143">Chaperone</keyword>
<dbReference type="GO" id="GO:0030968">
    <property type="term" value="P:endoplasmic reticulum unfolded protein response"/>
    <property type="evidence" value="ECO:0007669"/>
    <property type="project" value="TreeGrafter"/>
</dbReference>
<evidence type="ECO:0000256" key="3">
    <source>
        <dbReference type="ARBA" id="ARBA00022729"/>
    </source>
</evidence>
<dbReference type="Gene3D" id="3.90.640.10">
    <property type="entry name" value="Actin, Chain A, domain 4"/>
    <property type="match status" value="1"/>
</dbReference>
<evidence type="ECO:0000256" key="4">
    <source>
        <dbReference type="ARBA" id="ARBA00022741"/>
    </source>
</evidence>
<dbReference type="Gene3D" id="3.30.420.40">
    <property type="match status" value="2"/>
</dbReference>
<organism evidence="11 12">
    <name type="scientific">Nezara viridula</name>
    <name type="common">Southern green stink bug</name>
    <name type="synonym">Cimex viridulus</name>
    <dbReference type="NCBI Taxonomy" id="85310"/>
    <lineage>
        <taxon>Eukaryota</taxon>
        <taxon>Metazoa</taxon>
        <taxon>Ecdysozoa</taxon>
        <taxon>Arthropoda</taxon>
        <taxon>Hexapoda</taxon>
        <taxon>Insecta</taxon>
        <taxon>Pterygota</taxon>
        <taxon>Neoptera</taxon>
        <taxon>Paraneoptera</taxon>
        <taxon>Hemiptera</taxon>
        <taxon>Heteroptera</taxon>
        <taxon>Panheteroptera</taxon>
        <taxon>Pentatomomorpha</taxon>
        <taxon>Pentatomoidea</taxon>
        <taxon>Pentatomidae</taxon>
        <taxon>Pentatominae</taxon>
        <taxon>Nezara</taxon>
    </lineage>
</organism>
<dbReference type="Proteomes" id="UP001152798">
    <property type="component" value="Chromosome 1"/>
</dbReference>
<dbReference type="Gene3D" id="1.20.1270.10">
    <property type="match status" value="1"/>
</dbReference>
<evidence type="ECO:0000256" key="10">
    <source>
        <dbReference type="SAM" id="SignalP"/>
    </source>
</evidence>
<evidence type="ECO:0000313" key="12">
    <source>
        <dbReference type="Proteomes" id="UP001152798"/>
    </source>
</evidence>
<comment type="similarity">
    <text evidence="2">Belongs to the heat shock protein 70 family.</text>
</comment>
<evidence type="ECO:0000256" key="5">
    <source>
        <dbReference type="ARBA" id="ARBA00022824"/>
    </source>
</evidence>
<dbReference type="OrthoDB" id="10262720at2759"/>
<accession>A0A9P0H3Q8</accession>
<reference evidence="11" key="1">
    <citation type="submission" date="2022-01" db="EMBL/GenBank/DDBJ databases">
        <authorList>
            <person name="King R."/>
        </authorList>
    </citation>
    <scope>NUCLEOTIDE SEQUENCE</scope>
</reference>
<evidence type="ECO:0000256" key="6">
    <source>
        <dbReference type="ARBA" id="ARBA00022840"/>
    </source>
</evidence>
<keyword evidence="5" id="KW-0256">Endoplasmic reticulum</keyword>
<dbReference type="InterPro" id="IPR029048">
    <property type="entry name" value="HSP70_C_sf"/>
</dbReference>
<sequence length="959" mass="106782">MKLLSFLVFVILILQCIIKCHGVAVMSIDFGTEWMKVAIVSPGVPMEIALNKESKRKTPIAIAFRDGERTFGEDALSVGVRFPKQCYMYLLDLLGKKVDNPVVKIFQQRFPYYDIIPDPVRGTVVFQHDPETQFNVEELVAMMLKKAQEMAINAAGNAVNEAVITVPGYFNQAERKAMLQAADLAGIKVLQLINDYTAVALNYGIFRRKDFNESAQYIMLYDMGASSTTATIVSYQVVKIKEKGYVESHPQLSVLGVGYDRTLGGLEMQLRLRDYLGKKFNGMKKTPNDVFKNPRALAKLFKEAGRLKNVLSANADHYAQVEGLLDEKDFKLQVTREEFEKLCSDLFDRVKNPVLTALKASSLSMDIISQVILVGAGTRVPMVQEKLLAVVGSELGKNLNTDESAVLGAVYKAADLSAGFKVKKFITKDGVLFPIQVTFERDTDSGTKLVKRTLFGSMNPYPQKKILTFNKYLTDFEFSVGYAELDLLEPSEIENIGPLNLTKVSLSGVADAIAKHQGPSNEIKGVKAHFFMDESGILKLSNVELVVEKIVPEGDAAAEESPLSKLGNTISKLFTSEEAPKEEPAKETPKETLEDKPEEKEEAKEGEKKDEKSGETNKTSESGEKDDTKKPTKEGEKEDLKKPKAVVLKENIASKEVPLFVPQLGGEQLEHSQAKLAKLNANDEERHQRESTLNALESFVFETQNRLETDEYSSAVSSEEKQKILEAVSKVAEWLDEESMDSNADTLSEKLKGLRKLTENWFMRVGEHRERPDALKALKTMINGSTNFLLTIKNISLQQPDTPQASIFTAVELETLEKTIKDTNEWMEKAVTEQNKLKLWDTPKLTIKVLSDKMASLDREVQYLVNKAKIWKPPPKPVEEKPVKEEPPSPADAGKTETKNAEKILPSAESENVTESEGTKTDSESAKAEVHPKDENKTEDKANVPPSEPVGEEGKHSEL</sequence>
<protein>
    <recommendedName>
        <fullName evidence="8">Hypoxia up-regulated protein 1</fullName>
    </recommendedName>
</protein>
<evidence type="ECO:0000256" key="7">
    <source>
        <dbReference type="ARBA" id="ARBA00023186"/>
    </source>
</evidence>
<dbReference type="FunFam" id="3.30.30.30:FF:000004">
    <property type="entry name" value="hypoxia up-regulated protein 1"/>
    <property type="match status" value="1"/>
</dbReference>
<evidence type="ECO:0000256" key="8">
    <source>
        <dbReference type="ARBA" id="ARBA00040503"/>
    </source>
</evidence>
<dbReference type="Gene3D" id="2.60.34.10">
    <property type="entry name" value="Substrate Binding Domain Of DNAk, Chain A, domain 1"/>
    <property type="match status" value="1"/>
</dbReference>
<comment type="subcellular location">
    <subcellularLocation>
        <location evidence="1">Endoplasmic reticulum lumen</location>
    </subcellularLocation>
</comment>
<keyword evidence="6" id="KW-0067">ATP-binding</keyword>
<evidence type="ECO:0000256" key="1">
    <source>
        <dbReference type="ARBA" id="ARBA00004319"/>
    </source>
</evidence>
<feature type="compositionally biased region" description="Basic and acidic residues" evidence="9">
    <location>
        <begin position="621"/>
        <end position="642"/>
    </location>
</feature>
<dbReference type="SUPFAM" id="SSF53067">
    <property type="entry name" value="Actin-like ATPase domain"/>
    <property type="match status" value="2"/>
</dbReference>
<dbReference type="PANTHER" id="PTHR45639">
    <property type="entry name" value="HSC70CB, ISOFORM G-RELATED"/>
    <property type="match status" value="1"/>
</dbReference>
<feature type="compositionally biased region" description="Basic and acidic residues" evidence="9">
    <location>
        <begin position="877"/>
        <end position="887"/>
    </location>
</feature>
<dbReference type="InterPro" id="IPR013126">
    <property type="entry name" value="Hsp_70_fam"/>
</dbReference>
<dbReference type="Pfam" id="PF00012">
    <property type="entry name" value="HSP70"/>
    <property type="match status" value="1"/>
</dbReference>
<dbReference type="InterPro" id="IPR043129">
    <property type="entry name" value="ATPase_NBD"/>
</dbReference>
<name>A0A9P0H3Q8_NEZVI</name>
<dbReference type="SUPFAM" id="SSF100934">
    <property type="entry name" value="Heat shock protein 70kD (HSP70), C-terminal subdomain"/>
    <property type="match status" value="1"/>
</dbReference>
<dbReference type="GO" id="GO:0005524">
    <property type="term" value="F:ATP binding"/>
    <property type="evidence" value="ECO:0007669"/>
    <property type="project" value="UniProtKB-KW"/>
</dbReference>
<feature type="compositionally biased region" description="Basic and acidic residues" evidence="9">
    <location>
        <begin position="917"/>
        <end position="942"/>
    </location>
</feature>
<feature type="compositionally biased region" description="Basic and acidic residues" evidence="9">
    <location>
        <begin position="578"/>
        <end position="615"/>
    </location>
</feature>
<dbReference type="PRINTS" id="PR00301">
    <property type="entry name" value="HEATSHOCK70"/>
</dbReference>
<keyword evidence="4" id="KW-0547">Nucleotide-binding</keyword>
<evidence type="ECO:0000313" key="11">
    <source>
        <dbReference type="EMBL" id="CAH1392132.1"/>
    </source>
</evidence>
<evidence type="ECO:0000256" key="9">
    <source>
        <dbReference type="SAM" id="MobiDB-lite"/>
    </source>
</evidence>
<feature type="region of interest" description="Disordered" evidence="9">
    <location>
        <begin position="574"/>
        <end position="642"/>
    </location>
</feature>
<dbReference type="InterPro" id="IPR029047">
    <property type="entry name" value="HSP70_peptide-bd_sf"/>
</dbReference>
<dbReference type="EMBL" id="OV725077">
    <property type="protein sequence ID" value="CAH1392132.1"/>
    <property type="molecule type" value="Genomic_DNA"/>
</dbReference>
<gene>
    <name evidence="11" type="ORF">NEZAVI_LOCUS3009</name>
</gene>
<evidence type="ECO:0000256" key="2">
    <source>
        <dbReference type="ARBA" id="ARBA00007381"/>
    </source>
</evidence>